<dbReference type="Gene3D" id="1.10.15.30">
    <property type="match status" value="1"/>
</dbReference>
<dbReference type="GO" id="GO:0006412">
    <property type="term" value="P:translation"/>
    <property type="evidence" value="ECO:0007669"/>
    <property type="project" value="UniProtKB-UniRule"/>
</dbReference>
<keyword evidence="2 4" id="KW-0689">Ribosomal protein</keyword>
<comment type="subunit">
    <text evidence="4">Part of the 50S ribosomal subunit.</text>
</comment>
<dbReference type="Pfam" id="PF00327">
    <property type="entry name" value="Ribosomal_L30"/>
    <property type="match status" value="1"/>
</dbReference>
<evidence type="ECO:0000313" key="6">
    <source>
        <dbReference type="EMBL" id="KXB05844.1"/>
    </source>
</evidence>
<dbReference type="InterPro" id="IPR005997">
    <property type="entry name" value="Ribosomal_uL30_arc"/>
</dbReference>
<dbReference type="GO" id="GO:0003723">
    <property type="term" value="F:RNA binding"/>
    <property type="evidence" value="ECO:0007669"/>
    <property type="project" value="TreeGrafter"/>
</dbReference>
<comment type="caution">
    <text evidence="6">The sequence shown here is derived from an EMBL/GenBank/DDBJ whole genome shotgun (WGS) entry which is preliminary data.</text>
</comment>
<organism evidence="6 7">
    <name type="scientific">candidate division MSBL1 archaeon SCGC-AAA382A20</name>
    <dbReference type="NCBI Taxonomy" id="1698280"/>
    <lineage>
        <taxon>Archaea</taxon>
        <taxon>Methanobacteriati</taxon>
        <taxon>Methanobacteriota</taxon>
        <taxon>candidate division MSBL1</taxon>
    </lineage>
</organism>
<evidence type="ECO:0000256" key="1">
    <source>
        <dbReference type="ARBA" id="ARBA00007594"/>
    </source>
</evidence>
<keyword evidence="7" id="KW-1185">Reference proteome</keyword>
<name>A0A133VHE6_9EURY</name>
<dbReference type="HAMAP" id="MF_01371_A">
    <property type="entry name" value="Ribosomal_uL30_A"/>
    <property type="match status" value="1"/>
</dbReference>
<gene>
    <name evidence="4" type="primary">rpl30</name>
    <name evidence="6" type="ORF">AKJ51_04680</name>
</gene>
<dbReference type="Gene3D" id="3.30.1390.20">
    <property type="entry name" value="Ribosomal protein L30, ferredoxin-like fold domain"/>
    <property type="match status" value="1"/>
</dbReference>
<dbReference type="InterPro" id="IPR035808">
    <property type="entry name" value="Ribosomal_uL30_euk_arc"/>
</dbReference>
<dbReference type="InterPro" id="IPR016082">
    <property type="entry name" value="Ribosomal_uL30_ferredoxin-like"/>
</dbReference>
<feature type="domain" description="Large ribosomal subunit protein uL30-like ferredoxin-like fold" evidence="5">
    <location>
        <begin position="4"/>
        <end position="53"/>
    </location>
</feature>
<dbReference type="NCBIfam" id="TIGR01309">
    <property type="entry name" value="uL30_arch"/>
    <property type="match status" value="1"/>
</dbReference>
<dbReference type="GO" id="GO:0022625">
    <property type="term" value="C:cytosolic large ribosomal subunit"/>
    <property type="evidence" value="ECO:0007669"/>
    <property type="project" value="UniProtKB-UniRule"/>
</dbReference>
<dbReference type="PANTHER" id="PTHR11524">
    <property type="entry name" value="60S RIBOSOMAL PROTEIN L7"/>
    <property type="match status" value="1"/>
</dbReference>
<keyword evidence="3 4" id="KW-0687">Ribonucleoprotein</keyword>
<dbReference type="NCBIfam" id="NF004711">
    <property type="entry name" value="PRK06049.1"/>
    <property type="match status" value="1"/>
</dbReference>
<dbReference type="Proteomes" id="UP000070263">
    <property type="component" value="Unassembled WGS sequence"/>
</dbReference>
<evidence type="ECO:0000256" key="3">
    <source>
        <dbReference type="ARBA" id="ARBA00023274"/>
    </source>
</evidence>
<comment type="similarity">
    <text evidence="1 4">Belongs to the universal ribosomal protein uL30 family.</text>
</comment>
<accession>A0A133VHE6</accession>
<dbReference type="AlphaFoldDB" id="A0A133VHE6"/>
<evidence type="ECO:0000259" key="5">
    <source>
        <dbReference type="Pfam" id="PF00327"/>
    </source>
</evidence>
<dbReference type="InterPro" id="IPR039699">
    <property type="entry name" value="Ribosomal_uL30"/>
</dbReference>
<dbReference type="InterPro" id="IPR036919">
    <property type="entry name" value="Ribo_uL30_ferredoxin-like_sf"/>
</dbReference>
<dbReference type="CDD" id="cd01657">
    <property type="entry name" value="Ribosomal_L7_archeal_euk"/>
    <property type="match status" value="1"/>
</dbReference>
<evidence type="ECO:0000256" key="2">
    <source>
        <dbReference type="ARBA" id="ARBA00022980"/>
    </source>
</evidence>
<dbReference type="SUPFAM" id="SSF55129">
    <property type="entry name" value="Ribosomal protein L30p/L7e"/>
    <property type="match status" value="1"/>
</dbReference>
<evidence type="ECO:0000256" key="4">
    <source>
        <dbReference type="HAMAP-Rule" id="MF_01371"/>
    </source>
</evidence>
<dbReference type="GO" id="GO:0003735">
    <property type="term" value="F:structural constituent of ribosome"/>
    <property type="evidence" value="ECO:0007669"/>
    <property type="project" value="UniProtKB-UniRule"/>
</dbReference>
<protein>
    <recommendedName>
        <fullName evidence="4">Large ribosomal subunit protein uL30</fullName>
    </recommendedName>
</protein>
<dbReference type="EMBL" id="LHYE01000074">
    <property type="protein sequence ID" value="KXB05844.1"/>
    <property type="molecule type" value="Genomic_DNA"/>
</dbReference>
<dbReference type="GO" id="GO:0000463">
    <property type="term" value="P:maturation of LSU-rRNA from tricistronic rRNA transcript (SSU-rRNA, 5.8S rRNA, LSU-rRNA)"/>
    <property type="evidence" value="ECO:0007669"/>
    <property type="project" value="TreeGrafter"/>
</dbReference>
<proteinExistence type="inferred from homology"/>
<sequence length="155" mass="17606">MNKLAIVRLRGRVGVRGEVKDTLRMLNLTRPNYCTLVDDNPSFRGMLEKVKEMATWGPIKPEVLEELLVKKGEFSDGRSFSSEEIKKLTPYDTVSDLAGSIVKGDYDLDDINDLRKIFRLHPPKKGYESLRRGFEHGGALGDRGEEVNNLILRML</sequence>
<dbReference type="PANTHER" id="PTHR11524:SF16">
    <property type="entry name" value="LARGE RIBOSOMAL SUBUNIT PROTEIN UL30"/>
    <property type="match status" value="1"/>
</dbReference>
<evidence type="ECO:0000313" key="7">
    <source>
        <dbReference type="Proteomes" id="UP000070263"/>
    </source>
</evidence>
<reference evidence="6 7" key="1">
    <citation type="journal article" date="2016" name="Sci. Rep.">
        <title>Metabolic traits of an uncultured archaeal lineage -MSBL1- from brine pools of the Red Sea.</title>
        <authorList>
            <person name="Mwirichia R."/>
            <person name="Alam I."/>
            <person name="Rashid M."/>
            <person name="Vinu M."/>
            <person name="Ba-Alawi W."/>
            <person name="Anthony Kamau A."/>
            <person name="Kamanda Ngugi D."/>
            <person name="Goker M."/>
            <person name="Klenk H.P."/>
            <person name="Bajic V."/>
            <person name="Stingl U."/>
        </authorList>
    </citation>
    <scope>NUCLEOTIDE SEQUENCE [LARGE SCALE GENOMIC DNA]</scope>
    <source>
        <strain evidence="6">SCGC-AAA382A20</strain>
    </source>
</reference>